<dbReference type="Proteomes" id="UP000281553">
    <property type="component" value="Unassembled WGS sequence"/>
</dbReference>
<evidence type="ECO:0000313" key="2">
    <source>
        <dbReference type="EMBL" id="VDN49930.1"/>
    </source>
</evidence>
<name>A0A3P7P8K4_DIBLA</name>
<organism evidence="2 3">
    <name type="scientific">Dibothriocephalus latus</name>
    <name type="common">Fish tapeworm</name>
    <name type="synonym">Diphyllobothrium latum</name>
    <dbReference type="NCBI Taxonomy" id="60516"/>
    <lineage>
        <taxon>Eukaryota</taxon>
        <taxon>Metazoa</taxon>
        <taxon>Spiralia</taxon>
        <taxon>Lophotrochozoa</taxon>
        <taxon>Platyhelminthes</taxon>
        <taxon>Cestoda</taxon>
        <taxon>Eucestoda</taxon>
        <taxon>Diphyllobothriidea</taxon>
        <taxon>Diphyllobothriidae</taxon>
        <taxon>Dibothriocephalus</taxon>
    </lineage>
</organism>
<sequence length="191" mass="20692">LLHFLLFFLPFPLPSPPLFPSSPSSPFSSLPRFLSHSFSFPNASSSSSRSSFSLSTSSTCYSSSAAASLFCVLPPPFLWRSCLLVLFTILLVRISSAILPYYSADIFSDTDDQTTQLHGIPLLASQCSLLSLFSGLNIARVLKELIQNPPLNMATVFSRHPNDNAGNNVVAPPASEVCLSRSFTSFSSSLF</sequence>
<gene>
    <name evidence="2" type="ORF">DILT_LOCUS19945</name>
</gene>
<evidence type="ECO:0000313" key="3">
    <source>
        <dbReference type="Proteomes" id="UP000281553"/>
    </source>
</evidence>
<protein>
    <submittedName>
        <fullName evidence="2">Uncharacterized protein</fullName>
    </submittedName>
</protein>
<feature type="chain" id="PRO_5018190281" evidence="1">
    <location>
        <begin position="18"/>
        <end position="191"/>
    </location>
</feature>
<feature type="signal peptide" evidence="1">
    <location>
        <begin position="1"/>
        <end position="17"/>
    </location>
</feature>
<reference evidence="2 3" key="1">
    <citation type="submission" date="2018-11" db="EMBL/GenBank/DDBJ databases">
        <authorList>
            <consortium name="Pathogen Informatics"/>
        </authorList>
    </citation>
    <scope>NUCLEOTIDE SEQUENCE [LARGE SCALE GENOMIC DNA]</scope>
</reference>
<keyword evidence="3" id="KW-1185">Reference proteome</keyword>
<keyword evidence="1" id="KW-0732">Signal</keyword>
<feature type="non-terminal residue" evidence="2">
    <location>
        <position position="1"/>
    </location>
</feature>
<evidence type="ECO:0000256" key="1">
    <source>
        <dbReference type="SAM" id="SignalP"/>
    </source>
</evidence>
<proteinExistence type="predicted"/>
<accession>A0A3P7P8K4</accession>
<dbReference type="AlphaFoldDB" id="A0A3P7P8K4"/>
<dbReference type="EMBL" id="UYRU01126667">
    <property type="protein sequence ID" value="VDN49930.1"/>
    <property type="molecule type" value="Genomic_DNA"/>
</dbReference>